<keyword evidence="9" id="KW-1185">Reference proteome</keyword>
<comment type="subcellular location">
    <subcellularLocation>
        <location evidence="1">Cell membrane</location>
        <topology evidence="1">Multi-pass membrane protein</topology>
    </subcellularLocation>
    <subcellularLocation>
        <location evidence="7">Membrane</location>
        <topology evidence="7">Multi-pass membrane protein</topology>
    </subcellularLocation>
</comment>
<gene>
    <name evidence="8" type="ORF">JD844_016100</name>
</gene>
<dbReference type="InterPro" id="IPR018629">
    <property type="entry name" value="XK-rel"/>
</dbReference>
<comment type="caution">
    <text evidence="8">The sequence shown here is derived from an EMBL/GenBank/DDBJ whole genome shotgun (WGS) entry which is preliminary data.</text>
</comment>
<dbReference type="Proteomes" id="UP000826234">
    <property type="component" value="Unassembled WGS sequence"/>
</dbReference>
<evidence type="ECO:0000256" key="5">
    <source>
        <dbReference type="ARBA" id="ARBA00022989"/>
    </source>
</evidence>
<evidence type="ECO:0000256" key="3">
    <source>
        <dbReference type="ARBA" id="ARBA00022475"/>
    </source>
</evidence>
<comment type="similarity">
    <text evidence="2 7">Belongs to the XK family.</text>
</comment>
<dbReference type="EMBL" id="JAIPUX010005289">
    <property type="protein sequence ID" value="KAH0617649.1"/>
    <property type="molecule type" value="Genomic_DNA"/>
</dbReference>
<keyword evidence="6" id="KW-0472">Membrane</keyword>
<evidence type="ECO:0000256" key="7">
    <source>
        <dbReference type="RuleBase" id="RU910716"/>
    </source>
</evidence>
<dbReference type="PANTHER" id="PTHR16024">
    <property type="entry name" value="XK-RELATED PROTEIN"/>
    <property type="match status" value="1"/>
</dbReference>
<keyword evidence="4" id="KW-0812">Transmembrane</keyword>
<organism evidence="8 9">
    <name type="scientific">Phrynosoma platyrhinos</name>
    <name type="common">Desert horned lizard</name>
    <dbReference type="NCBI Taxonomy" id="52577"/>
    <lineage>
        <taxon>Eukaryota</taxon>
        <taxon>Metazoa</taxon>
        <taxon>Chordata</taxon>
        <taxon>Craniata</taxon>
        <taxon>Vertebrata</taxon>
        <taxon>Euteleostomi</taxon>
        <taxon>Lepidosauria</taxon>
        <taxon>Squamata</taxon>
        <taxon>Bifurcata</taxon>
        <taxon>Unidentata</taxon>
        <taxon>Episquamata</taxon>
        <taxon>Toxicofera</taxon>
        <taxon>Iguania</taxon>
        <taxon>Phrynosomatidae</taxon>
        <taxon>Phrynosomatinae</taxon>
        <taxon>Phrynosoma</taxon>
    </lineage>
</organism>
<evidence type="ECO:0000256" key="4">
    <source>
        <dbReference type="ARBA" id="ARBA00022692"/>
    </source>
</evidence>
<keyword evidence="5" id="KW-1133">Transmembrane helix</keyword>
<dbReference type="PANTHER" id="PTHR16024:SF13">
    <property type="entry name" value="XK-RELATED PROTEIN 9"/>
    <property type="match status" value="1"/>
</dbReference>
<accession>A0ABQ7SK06</accession>
<protein>
    <recommendedName>
        <fullName evidence="7">XK-related protein</fullName>
    </recommendedName>
</protein>
<name>A0ABQ7SK06_PHRPL</name>
<keyword evidence="3" id="KW-1003">Cell membrane</keyword>
<reference evidence="8 9" key="1">
    <citation type="journal article" date="2022" name="Gigascience">
        <title>A chromosome-level genome assembly and annotation of the desert horned lizard, Phrynosoma platyrhinos, provides insight into chromosomal rearrangements among reptiles.</title>
        <authorList>
            <person name="Koochekian N."/>
            <person name="Ascanio A."/>
            <person name="Farleigh K."/>
            <person name="Card D.C."/>
            <person name="Schield D.R."/>
            <person name="Castoe T.A."/>
            <person name="Jezkova T."/>
        </authorList>
    </citation>
    <scope>NUCLEOTIDE SEQUENCE [LARGE SCALE GENOMIC DNA]</scope>
    <source>
        <strain evidence="8">NK-2021</strain>
    </source>
</reference>
<proteinExistence type="inferred from homology"/>
<evidence type="ECO:0000256" key="2">
    <source>
        <dbReference type="ARBA" id="ARBA00008789"/>
    </source>
</evidence>
<evidence type="ECO:0000256" key="6">
    <source>
        <dbReference type="ARBA" id="ARBA00023136"/>
    </source>
</evidence>
<dbReference type="InterPro" id="IPR050895">
    <property type="entry name" value="XK-related_scramblase"/>
</dbReference>
<evidence type="ECO:0000313" key="8">
    <source>
        <dbReference type="EMBL" id="KAH0617649.1"/>
    </source>
</evidence>
<dbReference type="Pfam" id="PF09815">
    <property type="entry name" value="XK-related"/>
    <property type="match status" value="1"/>
</dbReference>
<evidence type="ECO:0000256" key="1">
    <source>
        <dbReference type="ARBA" id="ARBA00004651"/>
    </source>
</evidence>
<evidence type="ECO:0000313" key="9">
    <source>
        <dbReference type="Proteomes" id="UP000826234"/>
    </source>
</evidence>
<sequence length="149" mass="16744">METRAQAHISSHFTAAAGSPTTSLYWFALKHGYQAAFKPKNSRDLSIAGRIGLLHKRAIDAMADISMLRLFKTYLESTPQLILQIYILMASDNRIFSQYVSISVSFISISCATVDYQIALRKSLLDKNKFVRTSSKIMTTMQIKSLCLL</sequence>